<keyword evidence="6 11" id="KW-0255">Endonuclease</keyword>
<dbReference type="GO" id="GO:0046872">
    <property type="term" value="F:metal ion binding"/>
    <property type="evidence" value="ECO:0007669"/>
    <property type="project" value="UniProtKB-UniRule"/>
</dbReference>
<protein>
    <recommendedName>
        <fullName evidence="11">Uridylate-specific endoribonuclease</fullName>
        <ecNumber evidence="11">4.6.1.-</ecNumber>
    </recommendedName>
</protein>
<reference evidence="13" key="2">
    <citation type="submission" date="2020-11" db="EMBL/GenBank/DDBJ databases">
        <authorList>
            <person name="McCartney M.A."/>
            <person name="Auch B."/>
            <person name="Kono T."/>
            <person name="Mallez S."/>
            <person name="Becker A."/>
            <person name="Gohl D.M."/>
            <person name="Silverstein K.A.T."/>
            <person name="Koren S."/>
            <person name="Bechman K.B."/>
            <person name="Herman A."/>
            <person name="Abrahante J.E."/>
            <person name="Garbe J."/>
        </authorList>
    </citation>
    <scope>NUCLEOTIDE SEQUENCE</scope>
    <source>
        <strain evidence="13">Duluth1</strain>
        <tissue evidence="13">Whole animal</tissue>
    </source>
</reference>
<dbReference type="CDD" id="cd21159">
    <property type="entry name" value="XendoU"/>
    <property type="match status" value="1"/>
</dbReference>
<sequence length="287" mass="32219">MAVDRLSMAGGLKFMLLLSVAIGCDAASNAELSDFMTSLWHSDVNNASSVRVNLQGHASSGSATDHATGPLFSSVNDQYYFSRPTYAALIQLLDNYNHVIGDAERSNQNEDHEVTLFLEAISKTTVMQKTQQFLKQQGYVGVSLAEFDTLLRQIWFEFYPRHGQTRDSCGFEHVFVGETDTSEVIGFHNWIQFHLQEQKGNLDYRGYIFSKQPRTLGTQFTWLSKTKSLGTFMYGTSPELDMAMFTVCYLTRRNQLCSFSVDGHPIQLKTFDITNGGGHHLGTAYVN</sequence>
<comment type="caution">
    <text evidence="13">The sequence shown here is derived from an EMBL/GenBank/DDBJ whole genome shotgun (WGS) entry which is preliminary data.</text>
</comment>
<feature type="chain" id="PRO_5039756913" description="Uridylate-specific endoribonuclease" evidence="11">
    <location>
        <begin position="27"/>
        <end position="287"/>
    </location>
</feature>
<comment type="cofactor">
    <cofactor evidence="1 11">
        <name>Mn(2+)</name>
        <dbReference type="ChEBI" id="CHEBI:29035"/>
    </cofactor>
</comment>
<keyword evidence="4 11" id="KW-0540">Nuclease</keyword>
<evidence type="ECO:0000256" key="10">
    <source>
        <dbReference type="ARBA" id="ARBA00023239"/>
    </source>
</evidence>
<feature type="domain" description="EndoU" evidence="12">
    <location>
        <begin position="28"/>
        <end position="287"/>
    </location>
</feature>
<dbReference type="AlphaFoldDB" id="A0A9D4DR29"/>
<dbReference type="InterPro" id="IPR018998">
    <property type="entry name" value="EndoU_C"/>
</dbReference>
<dbReference type="Proteomes" id="UP000828390">
    <property type="component" value="Unassembled WGS sequence"/>
</dbReference>
<evidence type="ECO:0000313" key="14">
    <source>
        <dbReference type="Proteomes" id="UP000828390"/>
    </source>
</evidence>
<dbReference type="GO" id="GO:0004521">
    <property type="term" value="F:RNA endonuclease activity"/>
    <property type="evidence" value="ECO:0007669"/>
    <property type="project" value="UniProtKB-UniRule"/>
</dbReference>
<keyword evidence="8 11" id="KW-0694">RNA-binding</keyword>
<keyword evidence="7 11" id="KW-0378">Hydrolase</keyword>
<dbReference type="PANTHER" id="PTHR12439">
    <property type="entry name" value="PLACENTAL PROTEIN 11-RELATED"/>
    <property type="match status" value="1"/>
</dbReference>
<keyword evidence="11" id="KW-0732">Signal</keyword>
<dbReference type="EC" id="4.6.1.-" evidence="11"/>
<dbReference type="PROSITE" id="PS51257">
    <property type="entry name" value="PROKAR_LIPOPROTEIN"/>
    <property type="match status" value="1"/>
</dbReference>
<dbReference type="PROSITE" id="PS51959">
    <property type="entry name" value="ENDOU"/>
    <property type="match status" value="1"/>
</dbReference>
<evidence type="ECO:0000259" key="12">
    <source>
        <dbReference type="PROSITE" id="PS51959"/>
    </source>
</evidence>
<comment type="catalytic activity">
    <reaction evidence="11">
        <text>ribonucleotidyl-uridine-RNA = a 5'-end dephospho-uridine-RNA + a 3'-end 2',3'-cyclophospho-ribonucleotide-RNA</text>
        <dbReference type="Rhea" id="RHEA:67792"/>
        <dbReference type="Rhea" id="RHEA-COMP:10464"/>
        <dbReference type="Rhea" id="RHEA-COMP:17354"/>
        <dbReference type="Rhea" id="RHEA-COMP:17356"/>
        <dbReference type="ChEBI" id="CHEBI:83064"/>
        <dbReference type="ChEBI" id="CHEBI:173117"/>
        <dbReference type="ChEBI" id="CHEBI:173224"/>
    </reaction>
</comment>
<evidence type="ECO:0000256" key="8">
    <source>
        <dbReference type="ARBA" id="ARBA00022884"/>
    </source>
</evidence>
<dbReference type="InterPro" id="IPR037227">
    <property type="entry name" value="EndoU-like"/>
</dbReference>
<keyword evidence="14" id="KW-1185">Reference proteome</keyword>
<evidence type="ECO:0000256" key="7">
    <source>
        <dbReference type="ARBA" id="ARBA00022801"/>
    </source>
</evidence>
<reference evidence="13" key="1">
    <citation type="journal article" date="2019" name="bioRxiv">
        <title>The Genome of the Zebra Mussel, Dreissena polymorpha: A Resource for Invasive Species Research.</title>
        <authorList>
            <person name="McCartney M.A."/>
            <person name="Auch B."/>
            <person name="Kono T."/>
            <person name="Mallez S."/>
            <person name="Zhang Y."/>
            <person name="Obille A."/>
            <person name="Becker A."/>
            <person name="Abrahante J.E."/>
            <person name="Garbe J."/>
            <person name="Badalamenti J.P."/>
            <person name="Herman A."/>
            <person name="Mangelson H."/>
            <person name="Liachko I."/>
            <person name="Sullivan S."/>
            <person name="Sone E.D."/>
            <person name="Koren S."/>
            <person name="Silverstein K.A.T."/>
            <person name="Beckman K.B."/>
            <person name="Gohl D.M."/>
        </authorList>
    </citation>
    <scope>NUCLEOTIDE SEQUENCE</scope>
    <source>
        <strain evidence="13">Duluth1</strain>
        <tissue evidence="13">Whole animal</tissue>
    </source>
</reference>
<dbReference type="GO" id="GO:0003723">
    <property type="term" value="F:RNA binding"/>
    <property type="evidence" value="ECO:0007669"/>
    <property type="project" value="UniProtKB-UniRule"/>
</dbReference>
<dbReference type="Pfam" id="PF09412">
    <property type="entry name" value="XendoU"/>
    <property type="match status" value="1"/>
</dbReference>
<evidence type="ECO:0000256" key="3">
    <source>
        <dbReference type="ARBA" id="ARBA00011245"/>
    </source>
</evidence>
<dbReference type="GO" id="GO:0016787">
    <property type="term" value="F:hydrolase activity"/>
    <property type="evidence" value="ECO:0007669"/>
    <property type="project" value="UniProtKB-KW"/>
</dbReference>
<dbReference type="EMBL" id="JAIWYP010000010">
    <property type="protein sequence ID" value="KAH3753891.1"/>
    <property type="molecule type" value="Genomic_DNA"/>
</dbReference>
<evidence type="ECO:0000313" key="13">
    <source>
        <dbReference type="EMBL" id="KAH3753891.1"/>
    </source>
</evidence>
<feature type="signal peptide" evidence="11">
    <location>
        <begin position="1"/>
        <end position="26"/>
    </location>
</feature>
<organism evidence="13 14">
    <name type="scientific">Dreissena polymorpha</name>
    <name type="common">Zebra mussel</name>
    <name type="synonym">Mytilus polymorpha</name>
    <dbReference type="NCBI Taxonomy" id="45954"/>
    <lineage>
        <taxon>Eukaryota</taxon>
        <taxon>Metazoa</taxon>
        <taxon>Spiralia</taxon>
        <taxon>Lophotrochozoa</taxon>
        <taxon>Mollusca</taxon>
        <taxon>Bivalvia</taxon>
        <taxon>Autobranchia</taxon>
        <taxon>Heteroconchia</taxon>
        <taxon>Euheterodonta</taxon>
        <taxon>Imparidentia</taxon>
        <taxon>Neoheterodontei</taxon>
        <taxon>Myida</taxon>
        <taxon>Dreissenoidea</taxon>
        <taxon>Dreissenidae</taxon>
        <taxon>Dreissena</taxon>
    </lineage>
</organism>
<evidence type="ECO:0000256" key="2">
    <source>
        <dbReference type="ARBA" id="ARBA00010168"/>
    </source>
</evidence>
<dbReference type="OrthoDB" id="430326at2759"/>
<evidence type="ECO:0000256" key="9">
    <source>
        <dbReference type="ARBA" id="ARBA00023211"/>
    </source>
</evidence>
<evidence type="ECO:0000256" key="6">
    <source>
        <dbReference type="ARBA" id="ARBA00022759"/>
    </source>
</evidence>
<dbReference type="GO" id="GO:0016829">
    <property type="term" value="F:lyase activity"/>
    <property type="evidence" value="ECO:0007669"/>
    <property type="project" value="UniProtKB-KW"/>
</dbReference>
<keyword evidence="10" id="KW-0456">Lyase</keyword>
<evidence type="ECO:0000256" key="5">
    <source>
        <dbReference type="ARBA" id="ARBA00022723"/>
    </source>
</evidence>
<comment type="similarity">
    <text evidence="2 11">Belongs to the ENDOU family.</text>
</comment>
<name>A0A9D4DR29_DREPO</name>
<accession>A0A9D4DR29</accession>
<dbReference type="InterPro" id="IPR039787">
    <property type="entry name" value="ENDOU"/>
</dbReference>
<evidence type="ECO:0000256" key="4">
    <source>
        <dbReference type="ARBA" id="ARBA00022722"/>
    </source>
</evidence>
<evidence type="ECO:0000256" key="11">
    <source>
        <dbReference type="RuleBase" id="RU367085"/>
    </source>
</evidence>
<dbReference type="SUPFAM" id="SSF142877">
    <property type="entry name" value="EndoU-like"/>
    <property type="match status" value="1"/>
</dbReference>
<keyword evidence="9 11" id="KW-0464">Manganese</keyword>
<keyword evidence="5 11" id="KW-0479">Metal-binding</keyword>
<gene>
    <name evidence="13" type="ORF">DPMN_188542</name>
</gene>
<dbReference type="PANTHER" id="PTHR12439:SF42">
    <property type="entry name" value="ENDORIBONUCLEASE-RELATED"/>
    <property type="match status" value="1"/>
</dbReference>
<comment type="subunit">
    <text evidence="3 11">Monomer.</text>
</comment>
<evidence type="ECO:0000256" key="1">
    <source>
        <dbReference type="ARBA" id="ARBA00001936"/>
    </source>
</evidence>
<proteinExistence type="inferred from homology"/>